<dbReference type="InterPro" id="IPR020846">
    <property type="entry name" value="MFS_dom"/>
</dbReference>
<feature type="transmembrane region" description="Helical" evidence="6">
    <location>
        <begin position="385"/>
        <end position="406"/>
    </location>
</feature>
<dbReference type="Gene3D" id="1.20.1250.20">
    <property type="entry name" value="MFS general substrate transporter like domains"/>
    <property type="match status" value="1"/>
</dbReference>
<gene>
    <name evidence="8" type="ORF">ET475_03545</name>
</gene>
<feature type="transmembrane region" description="Helical" evidence="6">
    <location>
        <begin position="171"/>
        <end position="192"/>
    </location>
</feature>
<dbReference type="EMBL" id="CP035494">
    <property type="protein sequence ID" value="QAY59157.1"/>
    <property type="molecule type" value="Genomic_DNA"/>
</dbReference>
<evidence type="ECO:0000256" key="6">
    <source>
        <dbReference type="SAM" id="Phobius"/>
    </source>
</evidence>
<feature type="transmembrane region" description="Helical" evidence="6">
    <location>
        <begin position="52"/>
        <end position="72"/>
    </location>
</feature>
<evidence type="ECO:0000313" key="9">
    <source>
        <dbReference type="Proteomes" id="UP000293995"/>
    </source>
</evidence>
<proteinExistence type="predicted"/>
<protein>
    <submittedName>
        <fullName evidence="8">MFS transporter</fullName>
    </submittedName>
</protein>
<dbReference type="Proteomes" id="UP000293995">
    <property type="component" value="Chromosome"/>
</dbReference>
<dbReference type="CDD" id="cd06173">
    <property type="entry name" value="MFS_MefA_like"/>
    <property type="match status" value="1"/>
</dbReference>
<feature type="transmembrane region" description="Helical" evidence="6">
    <location>
        <begin position="230"/>
        <end position="248"/>
    </location>
</feature>
<dbReference type="PANTHER" id="PTHR23513:SF11">
    <property type="entry name" value="STAPHYLOFERRIN A TRANSPORTER"/>
    <property type="match status" value="1"/>
</dbReference>
<keyword evidence="2" id="KW-1003">Cell membrane</keyword>
<dbReference type="InterPro" id="IPR036259">
    <property type="entry name" value="MFS_trans_sf"/>
</dbReference>
<organism evidence="8 9">
    <name type="scientific">Microbacterium protaetiae</name>
    <dbReference type="NCBI Taxonomy" id="2509458"/>
    <lineage>
        <taxon>Bacteria</taxon>
        <taxon>Bacillati</taxon>
        <taxon>Actinomycetota</taxon>
        <taxon>Actinomycetes</taxon>
        <taxon>Micrococcales</taxon>
        <taxon>Microbacteriaceae</taxon>
        <taxon>Microbacterium</taxon>
    </lineage>
</organism>
<dbReference type="SUPFAM" id="SSF103473">
    <property type="entry name" value="MFS general substrate transporter"/>
    <property type="match status" value="1"/>
</dbReference>
<evidence type="ECO:0000256" key="5">
    <source>
        <dbReference type="ARBA" id="ARBA00023136"/>
    </source>
</evidence>
<dbReference type="PROSITE" id="PS50850">
    <property type="entry name" value="MFS"/>
    <property type="match status" value="1"/>
</dbReference>
<comment type="subcellular location">
    <subcellularLocation>
        <location evidence="1">Cell membrane</location>
        <topology evidence="1">Multi-pass membrane protein</topology>
    </subcellularLocation>
</comment>
<keyword evidence="9" id="KW-1185">Reference proteome</keyword>
<dbReference type="GO" id="GO:0022857">
    <property type="term" value="F:transmembrane transporter activity"/>
    <property type="evidence" value="ECO:0007669"/>
    <property type="project" value="InterPro"/>
</dbReference>
<evidence type="ECO:0000313" key="8">
    <source>
        <dbReference type="EMBL" id="QAY59157.1"/>
    </source>
</evidence>
<dbReference type="Pfam" id="PF07690">
    <property type="entry name" value="MFS_1"/>
    <property type="match status" value="1"/>
</dbReference>
<feature type="transmembrane region" description="Helical" evidence="6">
    <location>
        <begin position="28"/>
        <end position="46"/>
    </location>
</feature>
<feature type="transmembrane region" description="Helical" evidence="6">
    <location>
        <begin position="355"/>
        <end position="373"/>
    </location>
</feature>
<evidence type="ECO:0000256" key="1">
    <source>
        <dbReference type="ARBA" id="ARBA00004651"/>
    </source>
</evidence>
<dbReference type="GO" id="GO:0005886">
    <property type="term" value="C:plasma membrane"/>
    <property type="evidence" value="ECO:0007669"/>
    <property type="project" value="UniProtKB-SubCell"/>
</dbReference>
<evidence type="ECO:0000256" key="4">
    <source>
        <dbReference type="ARBA" id="ARBA00022989"/>
    </source>
</evidence>
<dbReference type="OrthoDB" id="3810421at2"/>
<feature type="transmembrane region" description="Helical" evidence="6">
    <location>
        <begin position="321"/>
        <end position="343"/>
    </location>
</feature>
<accession>A0A4P6EG81</accession>
<feature type="transmembrane region" description="Helical" evidence="6">
    <location>
        <begin position="84"/>
        <end position="102"/>
    </location>
</feature>
<reference evidence="8 9" key="1">
    <citation type="submission" date="2019-01" db="EMBL/GenBank/DDBJ databases">
        <title>Genome sequencing of strain DFW100M-13.</title>
        <authorList>
            <person name="Heo J."/>
            <person name="Kim S.-J."/>
            <person name="Kim J.-S."/>
            <person name="Hong S.-B."/>
            <person name="Kwon S.-W."/>
        </authorList>
    </citation>
    <scope>NUCLEOTIDE SEQUENCE [LARGE SCALE GENOMIC DNA]</scope>
    <source>
        <strain evidence="8 9">DFW100M-13</strain>
    </source>
</reference>
<dbReference type="KEGG" id="mprt:ET475_03545"/>
<name>A0A4P6EG81_9MICO</name>
<keyword evidence="4 6" id="KW-1133">Transmembrane helix</keyword>
<evidence type="ECO:0000259" key="7">
    <source>
        <dbReference type="PROSITE" id="PS50850"/>
    </source>
</evidence>
<dbReference type="AlphaFoldDB" id="A0A4P6EG81"/>
<dbReference type="InterPro" id="IPR011701">
    <property type="entry name" value="MFS"/>
</dbReference>
<feature type="domain" description="Major facilitator superfamily (MFS) profile" evidence="7">
    <location>
        <begin position="19"/>
        <end position="409"/>
    </location>
</feature>
<feature type="transmembrane region" description="Helical" evidence="6">
    <location>
        <begin position="297"/>
        <end position="315"/>
    </location>
</feature>
<feature type="transmembrane region" description="Helical" evidence="6">
    <location>
        <begin position="268"/>
        <end position="285"/>
    </location>
</feature>
<keyword evidence="5 6" id="KW-0472">Membrane</keyword>
<keyword evidence="3 6" id="KW-0812">Transmembrane</keyword>
<evidence type="ECO:0000256" key="3">
    <source>
        <dbReference type="ARBA" id="ARBA00022692"/>
    </source>
</evidence>
<dbReference type="PANTHER" id="PTHR23513">
    <property type="entry name" value="INTEGRAL MEMBRANE EFFLUX PROTEIN-RELATED"/>
    <property type="match status" value="1"/>
</dbReference>
<evidence type="ECO:0000256" key="2">
    <source>
        <dbReference type="ARBA" id="ARBA00022475"/>
    </source>
</evidence>
<sequence length="422" mass="42900">MSFIFVKRPFQNSVWAVRDARIALGGRALSTAGTSVTSIAAILLLHDGGAGPFGVAAFLAALVIPAIATMGIAGRVVDTMDSRVVLVAASLIQAAAVVALGFDHSVVMIFLTGVVISLAQAFEQPTWSALLPRIVGEDRIGQAISWQQGLAAVASPIGAGLGGLLMTLDDIAWGFWADAASYVLLAGAALIIRTRRHGAIDTPATAGQDAAAEPKASWTAGLRMVARDRVLLPLFAAILVFVILVEGINPVEVFLARDALGATDWQYGLGEFFAGAGGVIGAAVAGRIHTNTTRARVATLGFGGAAVVMVAAGLAPGYWVYAVLITLLTASFGTGNATFGALLTSRTPDAHRGRVYAALNGLARSASLISLGLGGVGNAVLGPRATFIVAGIAGAVTMAVASIAVLRAQRAEASSLAAGLVR</sequence>